<dbReference type="InterPro" id="IPR000315">
    <property type="entry name" value="Znf_B-box"/>
</dbReference>
<dbReference type="GO" id="GO:0008270">
    <property type="term" value="F:zinc ion binding"/>
    <property type="evidence" value="ECO:0007669"/>
    <property type="project" value="UniProtKB-KW"/>
</dbReference>
<accession>S8CI50</accession>
<keyword evidence="1" id="KW-0479">Metal-binding</keyword>
<feature type="compositionally biased region" description="Basic and acidic residues" evidence="2">
    <location>
        <begin position="107"/>
        <end position="126"/>
    </location>
</feature>
<evidence type="ECO:0000313" key="5">
    <source>
        <dbReference type="Proteomes" id="UP000015453"/>
    </source>
</evidence>
<reference evidence="4 5" key="1">
    <citation type="journal article" date="2013" name="BMC Genomics">
        <title>The miniature genome of a carnivorous plant Genlisea aurea contains a low number of genes and short non-coding sequences.</title>
        <authorList>
            <person name="Leushkin E.V."/>
            <person name="Sutormin R.A."/>
            <person name="Nabieva E.R."/>
            <person name="Penin A.A."/>
            <person name="Kondrashov A.S."/>
            <person name="Logacheva M.D."/>
        </authorList>
    </citation>
    <scope>NUCLEOTIDE SEQUENCE [LARGE SCALE GENOMIC DNA]</scope>
</reference>
<evidence type="ECO:0000313" key="4">
    <source>
        <dbReference type="EMBL" id="EPS66714.1"/>
    </source>
</evidence>
<dbReference type="Proteomes" id="UP000015453">
    <property type="component" value="Unassembled WGS sequence"/>
</dbReference>
<dbReference type="PROSITE" id="PS50119">
    <property type="entry name" value="ZF_BBOX"/>
    <property type="match status" value="1"/>
</dbReference>
<dbReference type="SMART" id="SM00336">
    <property type="entry name" value="BBOX"/>
    <property type="match status" value="1"/>
</dbReference>
<keyword evidence="1" id="KW-0863">Zinc-finger</keyword>
<comment type="caution">
    <text evidence="4">The sequence shown here is derived from an EMBL/GenBank/DDBJ whole genome shotgun (WGS) entry which is preliminary data.</text>
</comment>
<dbReference type="Pfam" id="PF00643">
    <property type="entry name" value="zf-B_box"/>
    <property type="match status" value="1"/>
</dbReference>
<dbReference type="PANTHER" id="PTHR31717:SF60">
    <property type="entry name" value="B-BOX TYPE ZINC FINGER FAMILY PROTEIN"/>
    <property type="match status" value="1"/>
</dbReference>
<feature type="compositionally biased region" description="Acidic residues" evidence="2">
    <location>
        <begin position="80"/>
        <end position="92"/>
    </location>
</feature>
<keyword evidence="1" id="KW-0862">Zinc</keyword>
<gene>
    <name evidence="4" type="ORF">M569_08063</name>
</gene>
<name>S8CI50_9LAMI</name>
<keyword evidence="5" id="KW-1185">Reference proteome</keyword>
<protein>
    <recommendedName>
        <fullName evidence="3">B box-type domain-containing protein</fullName>
    </recommendedName>
</protein>
<dbReference type="PANTHER" id="PTHR31717">
    <property type="entry name" value="ZINC FINGER PROTEIN CONSTANS-LIKE 10"/>
    <property type="match status" value="1"/>
</dbReference>
<proteinExistence type="predicted"/>
<organism evidence="4 5">
    <name type="scientific">Genlisea aurea</name>
    <dbReference type="NCBI Taxonomy" id="192259"/>
    <lineage>
        <taxon>Eukaryota</taxon>
        <taxon>Viridiplantae</taxon>
        <taxon>Streptophyta</taxon>
        <taxon>Embryophyta</taxon>
        <taxon>Tracheophyta</taxon>
        <taxon>Spermatophyta</taxon>
        <taxon>Magnoliopsida</taxon>
        <taxon>eudicotyledons</taxon>
        <taxon>Gunneridae</taxon>
        <taxon>Pentapetalae</taxon>
        <taxon>asterids</taxon>
        <taxon>lamiids</taxon>
        <taxon>Lamiales</taxon>
        <taxon>Lentibulariaceae</taxon>
        <taxon>Genlisea</taxon>
    </lineage>
</organism>
<evidence type="ECO:0000259" key="3">
    <source>
        <dbReference type="PROSITE" id="PS50119"/>
    </source>
</evidence>
<feature type="region of interest" description="Disordered" evidence="2">
    <location>
        <begin position="74"/>
        <end position="126"/>
    </location>
</feature>
<sequence length="126" mass="13872">MKRCELCKRRARLQCDADGASLCWDCDSKVHSANFLVARHSRNLLCCVCGSLLMWSADGAEVTPIVSVCEQCADGGESSDGAEEEPEEESVVEENQVVPLSPTECCSSRRDVDPEVSRKRCKMENV</sequence>
<feature type="domain" description="B box-type" evidence="3">
    <location>
        <begin position="1"/>
        <end position="45"/>
    </location>
</feature>
<dbReference type="EMBL" id="AUSU01003520">
    <property type="protein sequence ID" value="EPS66714.1"/>
    <property type="molecule type" value="Genomic_DNA"/>
</dbReference>
<evidence type="ECO:0000256" key="2">
    <source>
        <dbReference type="SAM" id="MobiDB-lite"/>
    </source>
</evidence>
<evidence type="ECO:0000256" key="1">
    <source>
        <dbReference type="PROSITE-ProRule" id="PRU00024"/>
    </source>
</evidence>
<dbReference type="OrthoDB" id="153872at2759"/>
<dbReference type="AlphaFoldDB" id="S8CI50"/>